<feature type="chain" id="PRO_5004753844" description="non-specific serine/threonine protein kinase" evidence="7">
    <location>
        <begin position="32"/>
        <end position="257"/>
    </location>
</feature>
<feature type="domain" description="Wall-associated receptor kinase C-terminal" evidence="9">
    <location>
        <begin position="171"/>
        <end position="240"/>
    </location>
</feature>
<dbReference type="PANTHER" id="PTHR33138">
    <property type="entry name" value="OS01G0690200 PROTEIN"/>
    <property type="match status" value="1"/>
</dbReference>
<evidence type="ECO:0000256" key="6">
    <source>
        <dbReference type="ARBA" id="ARBA00048679"/>
    </source>
</evidence>
<evidence type="ECO:0000256" key="4">
    <source>
        <dbReference type="ARBA" id="ARBA00023180"/>
    </source>
</evidence>
<protein>
    <recommendedName>
        <fullName evidence="2">non-specific serine/threonine protein kinase</fullName>
        <ecNumber evidence="2">2.7.11.1</ecNumber>
    </recommendedName>
</protein>
<name>V7B2T8_PHAVU</name>
<dbReference type="STRING" id="3885.V7B2T8"/>
<evidence type="ECO:0000256" key="7">
    <source>
        <dbReference type="SAM" id="SignalP"/>
    </source>
</evidence>
<evidence type="ECO:0000313" key="11">
    <source>
        <dbReference type="Proteomes" id="UP000000226"/>
    </source>
</evidence>
<organism evidence="10 11">
    <name type="scientific">Phaseolus vulgaris</name>
    <name type="common">Kidney bean</name>
    <name type="synonym">French bean</name>
    <dbReference type="NCBI Taxonomy" id="3885"/>
    <lineage>
        <taxon>Eukaryota</taxon>
        <taxon>Viridiplantae</taxon>
        <taxon>Streptophyta</taxon>
        <taxon>Embryophyta</taxon>
        <taxon>Tracheophyta</taxon>
        <taxon>Spermatophyta</taxon>
        <taxon>Magnoliopsida</taxon>
        <taxon>eudicotyledons</taxon>
        <taxon>Gunneridae</taxon>
        <taxon>Pentapetalae</taxon>
        <taxon>rosids</taxon>
        <taxon>fabids</taxon>
        <taxon>Fabales</taxon>
        <taxon>Fabaceae</taxon>
        <taxon>Papilionoideae</taxon>
        <taxon>50 kb inversion clade</taxon>
        <taxon>NPAAA clade</taxon>
        <taxon>indigoferoid/millettioid clade</taxon>
        <taxon>Phaseoleae</taxon>
        <taxon>Phaseolus</taxon>
    </lineage>
</organism>
<comment type="catalytic activity">
    <reaction evidence="5">
        <text>L-threonyl-[protein] + ATP = O-phospho-L-threonyl-[protein] + ADP + H(+)</text>
        <dbReference type="Rhea" id="RHEA:46608"/>
        <dbReference type="Rhea" id="RHEA-COMP:11060"/>
        <dbReference type="Rhea" id="RHEA-COMP:11605"/>
        <dbReference type="ChEBI" id="CHEBI:15378"/>
        <dbReference type="ChEBI" id="CHEBI:30013"/>
        <dbReference type="ChEBI" id="CHEBI:30616"/>
        <dbReference type="ChEBI" id="CHEBI:61977"/>
        <dbReference type="ChEBI" id="CHEBI:456216"/>
        <dbReference type="EC" id="2.7.11.1"/>
    </reaction>
</comment>
<accession>V7B2T8</accession>
<sequence length="257" mass="28199">MASHSVHLPLITTLHHSVIFLILINIHSCLCSNDGYRNCGNLISCGKTTNIGFPFWGKNRPKECGHPLMQLTCEKETSYITIKDVQYQVLEANPESHTLKITRKDYLEDLCKPNHVSTTLDTQLYVYETPYKNLTLSYGCSPLSKSLPPTFVPCNEALGENVYAQIGSVPLMSCKTSVVVPVPLSLVEIDDFIKVHEAIAEGFVVRWVVGVGECEKCERSGGVCGVEGSSQQTACFCRDGPCPGFSPDIKTSSGTYV</sequence>
<evidence type="ECO:0000259" key="9">
    <source>
        <dbReference type="Pfam" id="PF14380"/>
    </source>
</evidence>
<dbReference type="eggNOG" id="KOG1187">
    <property type="taxonomic scope" value="Eukaryota"/>
</dbReference>
<dbReference type="InterPro" id="IPR025287">
    <property type="entry name" value="WAK_GUB"/>
</dbReference>
<dbReference type="Pfam" id="PF14380">
    <property type="entry name" value="WAK_assoc"/>
    <property type="match status" value="1"/>
</dbReference>
<dbReference type="OMA" id="GCESKIT"/>
<feature type="domain" description="Wall-associated receptor kinase galacturonan-binding" evidence="8">
    <location>
        <begin position="39"/>
        <end position="103"/>
    </location>
</feature>
<evidence type="ECO:0000259" key="8">
    <source>
        <dbReference type="Pfam" id="PF13947"/>
    </source>
</evidence>
<dbReference type="GO" id="GO:0016020">
    <property type="term" value="C:membrane"/>
    <property type="evidence" value="ECO:0007669"/>
    <property type="project" value="UniProtKB-SubCell"/>
</dbReference>
<evidence type="ECO:0000256" key="5">
    <source>
        <dbReference type="ARBA" id="ARBA00047899"/>
    </source>
</evidence>
<proteinExistence type="predicted"/>
<dbReference type="EC" id="2.7.11.1" evidence="2"/>
<comment type="subcellular location">
    <subcellularLocation>
        <location evidence="1">Membrane</location>
        <topology evidence="1">Single-pass membrane protein</topology>
    </subcellularLocation>
</comment>
<feature type="signal peptide" evidence="7">
    <location>
        <begin position="1"/>
        <end position="31"/>
    </location>
</feature>
<dbReference type="GO" id="GO:0004674">
    <property type="term" value="F:protein serine/threonine kinase activity"/>
    <property type="evidence" value="ECO:0007669"/>
    <property type="project" value="UniProtKB-EC"/>
</dbReference>
<gene>
    <name evidence="10" type="ORF">PHAVU_008G008000g</name>
</gene>
<reference evidence="11" key="1">
    <citation type="journal article" date="2014" name="Nat. Genet.">
        <title>A reference genome for common bean and genome-wide analysis of dual domestications.</title>
        <authorList>
            <person name="Schmutz J."/>
            <person name="McClean P.E."/>
            <person name="Mamidi S."/>
            <person name="Wu G.A."/>
            <person name="Cannon S.B."/>
            <person name="Grimwood J."/>
            <person name="Jenkins J."/>
            <person name="Shu S."/>
            <person name="Song Q."/>
            <person name="Chavarro C."/>
            <person name="Torres-Torres M."/>
            <person name="Geffroy V."/>
            <person name="Moghaddam S.M."/>
            <person name="Gao D."/>
            <person name="Abernathy B."/>
            <person name="Barry K."/>
            <person name="Blair M."/>
            <person name="Brick M.A."/>
            <person name="Chovatia M."/>
            <person name="Gepts P."/>
            <person name="Goodstein D.M."/>
            <person name="Gonzales M."/>
            <person name="Hellsten U."/>
            <person name="Hyten D.L."/>
            <person name="Jia G."/>
            <person name="Kelly J.D."/>
            <person name="Kudrna D."/>
            <person name="Lee R."/>
            <person name="Richard M.M."/>
            <person name="Miklas P.N."/>
            <person name="Osorno J.M."/>
            <person name="Rodrigues J."/>
            <person name="Thareau V."/>
            <person name="Urrea C.A."/>
            <person name="Wang M."/>
            <person name="Yu Y."/>
            <person name="Zhang M."/>
            <person name="Wing R.A."/>
            <person name="Cregan P.B."/>
            <person name="Rokhsar D.S."/>
            <person name="Jackson S.A."/>
        </authorList>
    </citation>
    <scope>NUCLEOTIDE SEQUENCE [LARGE SCALE GENOMIC DNA]</scope>
    <source>
        <strain evidence="11">cv. G19833</strain>
    </source>
</reference>
<evidence type="ECO:0000256" key="2">
    <source>
        <dbReference type="ARBA" id="ARBA00012513"/>
    </source>
</evidence>
<evidence type="ECO:0000256" key="3">
    <source>
        <dbReference type="ARBA" id="ARBA00022729"/>
    </source>
</evidence>
<keyword evidence="4" id="KW-0325">Glycoprotein</keyword>
<dbReference type="Gramene" id="ESW11173">
    <property type="protein sequence ID" value="ESW11173"/>
    <property type="gene ID" value="PHAVU_008G008000g"/>
</dbReference>
<dbReference type="InterPro" id="IPR032872">
    <property type="entry name" value="WAK_assoc_C"/>
</dbReference>
<dbReference type="EMBL" id="CM002295">
    <property type="protein sequence ID" value="ESW11173.1"/>
    <property type="molecule type" value="Genomic_DNA"/>
</dbReference>
<dbReference type="Pfam" id="PF13947">
    <property type="entry name" value="GUB_WAK_bind"/>
    <property type="match status" value="1"/>
</dbReference>
<dbReference type="Proteomes" id="UP000000226">
    <property type="component" value="Chromosome 8"/>
</dbReference>
<dbReference type="AlphaFoldDB" id="V7B2T8"/>
<evidence type="ECO:0000256" key="1">
    <source>
        <dbReference type="ARBA" id="ARBA00004167"/>
    </source>
</evidence>
<dbReference type="PANTHER" id="PTHR33138:SF11">
    <property type="entry name" value="KINASE-LIKE PROTEIN"/>
    <property type="match status" value="1"/>
</dbReference>
<keyword evidence="11" id="KW-1185">Reference proteome</keyword>
<comment type="catalytic activity">
    <reaction evidence="6">
        <text>L-seryl-[protein] + ATP = O-phospho-L-seryl-[protein] + ADP + H(+)</text>
        <dbReference type="Rhea" id="RHEA:17989"/>
        <dbReference type="Rhea" id="RHEA-COMP:9863"/>
        <dbReference type="Rhea" id="RHEA-COMP:11604"/>
        <dbReference type="ChEBI" id="CHEBI:15378"/>
        <dbReference type="ChEBI" id="CHEBI:29999"/>
        <dbReference type="ChEBI" id="CHEBI:30616"/>
        <dbReference type="ChEBI" id="CHEBI:83421"/>
        <dbReference type="ChEBI" id="CHEBI:456216"/>
        <dbReference type="EC" id="2.7.11.1"/>
    </reaction>
</comment>
<keyword evidence="3 7" id="KW-0732">Signal</keyword>
<evidence type="ECO:0000313" key="10">
    <source>
        <dbReference type="EMBL" id="ESW11173.1"/>
    </source>
</evidence>
<dbReference type="GO" id="GO:0030247">
    <property type="term" value="F:polysaccharide binding"/>
    <property type="evidence" value="ECO:0007669"/>
    <property type="project" value="InterPro"/>
</dbReference>
<dbReference type="OrthoDB" id="1507006at2759"/>